<reference evidence="1" key="1">
    <citation type="submission" date="2021-03" db="EMBL/GenBank/DDBJ databases">
        <title>Comamonas denitrificans.</title>
        <authorList>
            <person name="Finster K."/>
        </authorList>
    </citation>
    <scope>NUCLEOTIDE SEQUENCE</scope>
    <source>
        <strain evidence="1">MM2021_4</strain>
    </source>
</reference>
<dbReference type="RefSeq" id="WP_124083170.1">
    <property type="nucleotide sequence ID" value="NZ_JAFNME010000008.1"/>
</dbReference>
<evidence type="ECO:0000313" key="1">
    <source>
        <dbReference type="EMBL" id="MBO1249282.1"/>
    </source>
</evidence>
<proteinExistence type="predicted"/>
<accession>A0A939GUN3</accession>
<protein>
    <submittedName>
        <fullName evidence="1">Uncharacterized protein</fullName>
    </submittedName>
</protein>
<comment type="caution">
    <text evidence="1">The sequence shown here is derived from an EMBL/GenBank/DDBJ whole genome shotgun (WGS) entry which is preliminary data.</text>
</comment>
<dbReference type="AlphaFoldDB" id="A0A939GUN3"/>
<evidence type="ECO:0000313" key="2">
    <source>
        <dbReference type="Proteomes" id="UP000664731"/>
    </source>
</evidence>
<dbReference type="Proteomes" id="UP000664731">
    <property type="component" value="Unassembled WGS sequence"/>
</dbReference>
<dbReference type="EMBL" id="JAFNME010000008">
    <property type="protein sequence ID" value="MBO1249282.1"/>
    <property type="molecule type" value="Genomic_DNA"/>
</dbReference>
<gene>
    <name evidence="1" type="ORF">J1777_05435</name>
</gene>
<sequence length="74" mass="8031">MANTVYTIVPTDNSIESWAAADALNTALTTFGDNCNKAAAEAKIAECAAWLRDGLRVVASIDHSNYDPRDLYPR</sequence>
<name>A0A939GUN3_9BURK</name>
<organism evidence="1 2">
    <name type="scientific">Comamonas denitrificans</name>
    <dbReference type="NCBI Taxonomy" id="117506"/>
    <lineage>
        <taxon>Bacteria</taxon>
        <taxon>Pseudomonadati</taxon>
        <taxon>Pseudomonadota</taxon>
        <taxon>Betaproteobacteria</taxon>
        <taxon>Burkholderiales</taxon>
        <taxon>Comamonadaceae</taxon>
        <taxon>Comamonas</taxon>
    </lineage>
</organism>
<keyword evidence="2" id="KW-1185">Reference proteome</keyword>